<evidence type="ECO:0000313" key="13">
    <source>
        <dbReference type="EMBL" id="SIN86932.1"/>
    </source>
</evidence>
<evidence type="ECO:0000259" key="12">
    <source>
        <dbReference type="Pfam" id="PF12627"/>
    </source>
</evidence>
<keyword evidence="5 7" id="KW-0694">RNA-binding</keyword>
<evidence type="ECO:0000256" key="8">
    <source>
        <dbReference type="RuleBase" id="RU003953"/>
    </source>
</evidence>
<evidence type="ECO:0000313" key="14">
    <source>
        <dbReference type="Proteomes" id="UP000198461"/>
    </source>
</evidence>
<keyword evidence="2 7" id="KW-0808">Transferase</keyword>
<dbReference type="EMBL" id="FSRE01000002">
    <property type="protein sequence ID" value="SIN86932.1"/>
    <property type="molecule type" value="Genomic_DNA"/>
</dbReference>
<dbReference type="GO" id="GO:0043633">
    <property type="term" value="P:polyadenylation-dependent RNA catabolic process"/>
    <property type="evidence" value="ECO:0007669"/>
    <property type="project" value="InterPro"/>
</dbReference>
<dbReference type="Pfam" id="PF12627">
    <property type="entry name" value="PolyA_pol_RNAbd"/>
    <property type="match status" value="1"/>
</dbReference>
<dbReference type="InterPro" id="IPR010206">
    <property type="entry name" value="PolA_pol_I"/>
</dbReference>
<dbReference type="GO" id="GO:0006397">
    <property type="term" value="P:mRNA processing"/>
    <property type="evidence" value="ECO:0007669"/>
    <property type="project" value="UniProtKB-KW"/>
</dbReference>
<dbReference type="STRING" id="364032.SAMN05443662_0788"/>
<dbReference type="InterPro" id="IPR043519">
    <property type="entry name" value="NT_sf"/>
</dbReference>
<feature type="domain" description="tRNA nucleotidyltransferase/poly(A) polymerase RNA and SrmB- binding" evidence="12">
    <location>
        <begin position="217"/>
        <end position="278"/>
    </location>
</feature>
<evidence type="ECO:0000256" key="4">
    <source>
        <dbReference type="ARBA" id="ARBA00022840"/>
    </source>
</evidence>
<evidence type="ECO:0000256" key="6">
    <source>
        <dbReference type="ARBA" id="ARBA00023163"/>
    </source>
</evidence>
<comment type="catalytic activity">
    <reaction evidence="7">
        <text>RNA(n) + ATP = RNA(n)-3'-adenine ribonucleotide + diphosphate</text>
        <dbReference type="Rhea" id="RHEA:11332"/>
        <dbReference type="Rhea" id="RHEA-COMP:14527"/>
        <dbReference type="Rhea" id="RHEA-COMP:17347"/>
        <dbReference type="ChEBI" id="CHEBI:30616"/>
        <dbReference type="ChEBI" id="CHEBI:33019"/>
        <dbReference type="ChEBI" id="CHEBI:140395"/>
        <dbReference type="ChEBI" id="CHEBI:173115"/>
        <dbReference type="EC" id="2.7.7.19"/>
    </reaction>
</comment>
<dbReference type="InterPro" id="IPR025866">
    <property type="entry name" value="PolyA_pol_arg_C_dom"/>
</dbReference>
<dbReference type="GO" id="GO:0003723">
    <property type="term" value="F:RNA binding"/>
    <property type="evidence" value="ECO:0007669"/>
    <property type="project" value="UniProtKB-UniRule"/>
</dbReference>
<dbReference type="Pfam" id="PF12626">
    <property type="entry name" value="PolyA_pol_arg_C"/>
    <property type="match status" value="1"/>
</dbReference>
<dbReference type="GO" id="GO:1990817">
    <property type="term" value="F:poly(A) RNA polymerase activity"/>
    <property type="evidence" value="ECO:0007669"/>
    <property type="project" value="UniProtKB-UniRule"/>
</dbReference>
<dbReference type="AlphaFoldDB" id="A0A1N6EV08"/>
<evidence type="ECO:0000256" key="2">
    <source>
        <dbReference type="ARBA" id="ARBA00022679"/>
    </source>
</evidence>
<keyword evidence="6 7" id="KW-0804">Transcription</keyword>
<dbReference type="Pfam" id="PF01743">
    <property type="entry name" value="PolyA_pol"/>
    <property type="match status" value="1"/>
</dbReference>
<dbReference type="OrthoDB" id="9805698at2"/>
<feature type="compositionally biased region" description="Basic residues" evidence="9">
    <location>
        <begin position="436"/>
        <end position="453"/>
    </location>
</feature>
<keyword evidence="3 7" id="KW-0547">Nucleotide-binding</keyword>
<evidence type="ECO:0000256" key="5">
    <source>
        <dbReference type="ARBA" id="ARBA00022884"/>
    </source>
</evidence>
<dbReference type="GO" id="GO:0005524">
    <property type="term" value="F:ATP binding"/>
    <property type="evidence" value="ECO:0007669"/>
    <property type="project" value="UniProtKB-UniRule"/>
</dbReference>
<feature type="region of interest" description="Disordered" evidence="9">
    <location>
        <begin position="433"/>
        <end position="481"/>
    </location>
</feature>
<keyword evidence="4 7" id="KW-0067">ATP-binding</keyword>
<dbReference type="InterPro" id="IPR002646">
    <property type="entry name" value="PolA_pol_head_dom"/>
</dbReference>
<feature type="domain" description="Poly A polymerase head" evidence="10">
    <location>
        <begin position="63"/>
        <end position="190"/>
    </location>
</feature>
<accession>A0A1N6EV08</accession>
<feature type="domain" description="Polymerase A arginine-rich C-terminal" evidence="11">
    <location>
        <begin position="332"/>
        <end position="448"/>
    </location>
</feature>
<feature type="active site" evidence="7">
    <location>
        <position position="81"/>
    </location>
</feature>
<dbReference type="Gene3D" id="3.30.460.10">
    <property type="entry name" value="Beta Polymerase, domain 2"/>
    <property type="match status" value="1"/>
</dbReference>
<dbReference type="EC" id="2.7.7.19" evidence="7"/>
<protein>
    <recommendedName>
        <fullName evidence="7">Poly(A) polymerase I</fullName>
        <shortName evidence="7">PAP I</shortName>
        <ecNumber evidence="7">2.7.7.19</ecNumber>
    </recommendedName>
</protein>
<dbReference type="NCBIfam" id="TIGR01942">
    <property type="entry name" value="pcnB"/>
    <property type="match status" value="1"/>
</dbReference>
<evidence type="ECO:0000259" key="10">
    <source>
        <dbReference type="Pfam" id="PF01743"/>
    </source>
</evidence>
<dbReference type="CDD" id="cd05398">
    <property type="entry name" value="NT_ClassII-CCAase"/>
    <property type="match status" value="1"/>
</dbReference>
<feature type="active site" evidence="7">
    <location>
        <position position="83"/>
    </location>
</feature>
<reference evidence="13 14" key="1">
    <citation type="submission" date="2016-11" db="EMBL/GenBank/DDBJ databases">
        <authorList>
            <person name="Jaros S."/>
            <person name="Januszkiewicz K."/>
            <person name="Wedrychowicz H."/>
        </authorList>
    </citation>
    <scope>NUCLEOTIDE SEQUENCE [LARGE SCALE GENOMIC DNA]</scope>
    <source>
        <strain evidence="13 14">DSM 17737</strain>
    </source>
</reference>
<dbReference type="Proteomes" id="UP000198461">
    <property type="component" value="Unassembled WGS sequence"/>
</dbReference>
<dbReference type="Gene3D" id="1.10.3090.10">
    <property type="entry name" value="cca-adding enzyme, domain 2"/>
    <property type="match status" value="1"/>
</dbReference>
<organism evidence="13 14">
    <name type="scientific">Sulfurivirga caldicuralii</name>
    <dbReference type="NCBI Taxonomy" id="364032"/>
    <lineage>
        <taxon>Bacteria</taxon>
        <taxon>Pseudomonadati</taxon>
        <taxon>Pseudomonadota</taxon>
        <taxon>Gammaproteobacteria</taxon>
        <taxon>Thiotrichales</taxon>
        <taxon>Piscirickettsiaceae</taxon>
        <taxon>Sulfurivirga</taxon>
    </lineage>
</organism>
<keyword evidence="14" id="KW-1185">Reference proteome</keyword>
<proteinExistence type="inferred from homology"/>
<dbReference type="PANTHER" id="PTHR43051:SF1">
    <property type="entry name" value="POLYNUCLEOTIDE ADENYLYLTRANSFERASE FAMILY PROTEIN"/>
    <property type="match status" value="1"/>
</dbReference>
<dbReference type="InterPro" id="IPR032828">
    <property type="entry name" value="PolyA_RNA-bd"/>
</dbReference>
<keyword evidence="1 7" id="KW-0507">mRNA processing</keyword>
<evidence type="ECO:0000256" key="7">
    <source>
        <dbReference type="HAMAP-Rule" id="MF_00957"/>
    </source>
</evidence>
<evidence type="ECO:0000256" key="9">
    <source>
        <dbReference type="SAM" id="MobiDB-lite"/>
    </source>
</evidence>
<name>A0A1N6EV08_9GAMM</name>
<feature type="compositionally biased region" description="Low complexity" evidence="9">
    <location>
        <begin position="460"/>
        <end position="475"/>
    </location>
</feature>
<evidence type="ECO:0000256" key="3">
    <source>
        <dbReference type="ARBA" id="ARBA00022741"/>
    </source>
</evidence>
<comment type="function">
    <text evidence="7">Adds poly(A) tail to the 3' end of many RNAs, which usually targets these RNAs for decay. Plays a significant role in the global control of gene expression, through influencing the rate of transcript degradation, and in the general RNA quality control.</text>
</comment>
<dbReference type="HAMAP" id="MF_00957">
    <property type="entry name" value="PolyA_pol"/>
    <property type="match status" value="1"/>
</dbReference>
<evidence type="ECO:0000256" key="1">
    <source>
        <dbReference type="ARBA" id="ARBA00022664"/>
    </source>
</evidence>
<dbReference type="SUPFAM" id="SSF81891">
    <property type="entry name" value="Poly A polymerase C-terminal region-like"/>
    <property type="match status" value="1"/>
</dbReference>
<evidence type="ECO:0000259" key="11">
    <source>
        <dbReference type="Pfam" id="PF12626"/>
    </source>
</evidence>
<dbReference type="PANTHER" id="PTHR43051">
    <property type="entry name" value="POLYNUCLEOTIDE ADENYLYLTRANSFERASE FAMILY PROTEIN"/>
    <property type="match status" value="1"/>
</dbReference>
<gene>
    <name evidence="7" type="primary">pcnB</name>
    <name evidence="13" type="ORF">SAMN05443662_0788</name>
</gene>
<dbReference type="SUPFAM" id="SSF81301">
    <property type="entry name" value="Nucleotidyltransferase"/>
    <property type="match status" value="1"/>
</dbReference>
<feature type="active site" evidence="7">
    <location>
        <position position="159"/>
    </location>
</feature>
<dbReference type="InterPro" id="IPR052191">
    <property type="entry name" value="tRNA_ntf/polyA_polymerase_I"/>
</dbReference>
<dbReference type="RefSeq" id="WP_074201090.1">
    <property type="nucleotide sequence ID" value="NZ_FSRE01000002.1"/>
</dbReference>
<comment type="similarity">
    <text evidence="7 8">Belongs to the tRNA nucleotidyltransferase/poly(A) polymerase family.</text>
</comment>
<sequence>MQRWVNAVKKLFSPRKDSSAQVSAQNATAPIRVPRSEHNISRKMIDKPALDVLYGLKRAGYDAYLVGGGVRDLLLGLEPKDFDVVTNARPEEIKRVFGRKCRIIGRRFRLAHVYFGRDNYVEVATFRGQGEGQRKTDGQGRIIYDNVYGTLEEDVWRRDFTVNALYYDIRNFSIIDYTGGLNDLRNGQLRLIGDPETRYREDPVRTIRAVRFAVKLGFNIEPQTEKPLREMGALLAEVSPARLFEETLKLFHNRQAVEVFEKLRHYDLFRHLFPVTDALLDEDEAVAALVVAGLQSTERRLQIGKGVNPAFLFAFMLWSVLERRMQPLLAEHSPQEAMAKAADAVIAEQMKHIAVPRRFTQQVRDIWHLQLRLPNRHGERAARLMEHPRFRAAYDLLGLRAEASGDEALKALHAWWTEYQALSPVERVAFAAQVARPKRKRKRRRRNRNPYRRRAGEAGNGAANASSDQNASASGGAAGDA</sequence>